<organism evidence="1 2">
    <name type="scientific">Candidatus Thiomargarita nelsonii</name>
    <dbReference type="NCBI Taxonomy" id="1003181"/>
    <lineage>
        <taxon>Bacteria</taxon>
        <taxon>Pseudomonadati</taxon>
        <taxon>Pseudomonadota</taxon>
        <taxon>Gammaproteobacteria</taxon>
        <taxon>Thiotrichales</taxon>
        <taxon>Thiotrichaceae</taxon>
        <taxon>Thiomargarita</taxon>
    </lineage>
</organism>
<keyword evidence="2" id="KW-1185">Reference proteome</keyword>
<comment type="caution">
    <text evidence="1">The sequence shown here is derived from an EMBL/GenBank/DDBJ whole genome shotgun (WGS) entry which is preliminary data.</text>
</comment>
<proteinExistence type="predicted"/>
<evidence type="ECO:0000313" key="1">
    <source>
        <dbReference type="EMBL" id="OAD21668.1"/>
    </source>
</evidence>
<sequence>MANSAPISTVTVLSSSAIWAPKPKLSINIRLDMVFGEAGRCVTTSCRRQMV</sequence>
<accession>A0A176S179</accession>
<evidence type="ECO:0000313" key="2">
    <source>
        <dbReference type="Proteomes" id="UP000076962"/>
    </source>
</evidence>
<protein>
    <submittedName>
        <fullName evidence="1">Uncharacterized protein</fullName>
    </submittedName>
</protein>
<dbReference type="AlphaFoldDB" id="A0A176S179"/>
<dbReference type="Proteomes" id="UP000076962">
    <property type="component" value="Unassembled WGS sequence"/>
</dbReference>
<gene>
    <name evidence="1" type="ORF">THIOM_002559</name>
</gene>
<name>A0A176S179_9GAMM</name>
<reference evidence="1 2" key="1">
    <citation type="submission" date="2016-05" db="EMBL/GenBank/DDBJ databases">
        <title>Single-cell genome of chain-forming Candidatus Thiomargarita nelsonii and comparison to other large sulfur-oxidizing bacteria.</title>
        <authorList>
            <person name="Winkel M."/>
            <person name="Salman V."/>
            <person name="Woyke T."/>
            <person name="Schulz-Vogt H."/>
            <person name="Richter M."/>
            <person name="Flood B."/>
            <person name="Bailey J."/>
            <person name="Amann R."/>
            <person name="Mussmann M."/>
        </authorList>
    </citation>
    <scope>NUCLEOTIDE SEQUENCE [LARGE SCALE GENOMIC DNA]</scope>
    <source>
        <strain evidence="1 2">THI036</strain>
    </source>
</reference>
<dbReference type="EMBL" id="LUTY01001473">
    <property type="protein sequence ID" value="OAD21668.1"/>
    <property type="molecule type" value="Genomic_DNA"/>
</dbReference>